<evidence type="ECO:0000313" key="3">
    <source>
        <dbReference type="Proteomes" id="UP000294927"/>
    </source>
</evidence>
<dbReference type="InterPro" id="IPR036291">
    <property type="entry name" value="NAD(P)-bd_dom_sf"/>
</dbReference>
<feature type="domain" description="NAD-dependent epimerase/dehydratase" evidence="1">
    <location>
        <begin position="3"/>
        <end position="129"/>
    </location>
</feature>
<keyword evidence="3" id="KW-1185">Reference proteome</keyword>
<reference evidence="2 3" key="1">
    <citation type="submission" date="2019-03" db="EMBL/GenBank/DDBJ databases">
        <title>Genomic Encyclopedia of Archaeal and Bacterial Type Strains, Phase II (KMG-II): from individual species to whole genera.</title>
        <authorList>
            <person name="Goeker M."/>
        </authorList>
    </citation>
    <scope>NUCLEOTIDE SEQUENCE [LARGE SCALE GENOMIC DNA]</scope>
    <source>
        <strain evidence="2 3">DSM 45499</strain>
    </source>
</reference>
<dbReference type="EMBL" id="SOCP01000014">
    <property type="protein sequence ID" value="TDV44210.1"/>
    <property type="molecule type" value="Genomic_DNA"/>
</dbReference>
<proteinExistence type="predicted"/>
<gene>
    <name evidence="2" type="ORF">CLV71_114119</name>
</gene>
<evidence type="ECO:0000259" key="1">
    <source>
        <dbReference type="Pfam" id="PF01370"/>
    </source>
</evidence>
<dbReference type="InterPro" id="IPR050177">
    <property type="entry name" value="Lipid_A_modif_metabolic_enz"/>
</dbReference>
<name>A0A4R7V5J2_9PSEU</name>
<dbReference type="PANTHER" id="PTHR43245:SF13">
    <property type="entry name" value="UDP-D-APIOSE_UDP-D-XYLOSE SYNTHASE 2"/>
    <property type="match status" value="1"/>
</dbReference>
<dbReference type="AlphaFoldDB" id="A0A4R7V5J2"/>
<organism evidence="2 3">
    <name type="scientific">Actinophytocola oryzae</name>
    <dbReference type="NCBI Taxonomy" id="502181"/>
    <lineage>
        <taxon>Bacteria</taxon>
        <taxon>Bacillati</taxon>
        <taxon>Actinomycetota</taxon>
        <taxon>Actinomycetes</taxon>
        <taxon>Pseudonocardiales</taxon>
        <taxon>Pseudonocardiaceae</taxon>
    </lineage>
</organism>
<evidence type="ECO:0000313" key="2">
    <source>
        <dbReference type="EMBL" id="TDV44210.1"/>
    </source>
</evidence>
<dbReference type="Gene3D" id="3.40.50.720">
    <property type="entry name" value="NAD(P)-binding Rossmann-like Domain"/>
    <property type="match status" value="1"/>
</dbReference>
<protein>
    <submittedName>
        <fullName evidence="2">dTDP-L-rhamnose 4-epimerase</fullName>
    </submittedName>
</protein>
<dbReference type="OrthoDB" id="9779041at2"/>
<accession>A0A4R7V5J2</accession>
<comment type="caution">
    <text evidence="2">The sequence shown here is derived from an EMBL/GenBank/DDBJ whole genome shotgun (WGS) entry which is preliminary data.</text>
</comment>
<dbReference type="InterPro" id="IPR001509">
    <property type="entry name" value="Epimerase_deHydtase"/>
</dbReference>
<dbReference type="PANTHER" id="PTHR43245">
    <property type="entry name" value="BIFUNCTIONAL POLYMYXIN RESISTANCE PROTEIN ARNA"/>
    <property type="match status" value="1"/>
</dbReference>
<dbReference type="Pfam" id="PF01370">
    <property type="entry name" value="Epimerase"/>
    <property type="match status" value="2"/>
</dbReference>
<dbReference type="SUPFAM" id="SSF51735">
    <property type="entry name" value="NAD(P)-binding Rossmann-fold domains"/>
    <property type="match status" value="1"/>
</dbReference>
<sequence length="361" mass="37780">MRILITGGAGFIGSHIADALVAAGHSVVLLDVLLPQAHGGAEVPSWLDGHEVVLGDVRDRVVLDRVLPGVDAVCHQAAMVGHGLYPSDGPDYTSVNDYGTAVLLAAMHAHGVGRLVLASSMVVYGEGRYVCPTHHGVAAAPRLADDLAAGRFDPLCPLCGKALTPGLVPEDAALDPRSTYAASKVAQEHLAGAWARQTGGRVWALRYHNVYGPRMPRDTPYAGVASIFRSALERGEAPEVMEDGRQRRDFVHVSDVARVNVLALESLLSTEAPSPAAGLRTAINVCSGQPHTVGELAETLAAAMDGPPPRVVGGARPGDVRHIVADPSRATELLGFRAAVSFADGIDEFARAPLRASATRP</sequence>
<dbReference type="Proteomes" id="UP000294927">
    <property type="component" value="Unassembled WGS sequence"/>
</dbReference>
<feature type="domain" description="NAD-dependent epimerase/dehydratase" evidence="1">
    <location>
        <begin position="172"/>
        <end position="266"/>
    </location>
</feature>
<dbReference type="RefSeq" id="WP_133906658.1">
    <property type="nucleotide sequence ID" value="NZ_SOCP01000014.1"/>
</dbReference>